<organism evidence="2 3">
    <name type="scientific">Malaciobacter molluscorum LMG 25693</name>
    <dbReference type="NCBI Taxonomy" id="870501"/>
    <lineage>
        <taxon>Bacteria</taxon>
        <taxon>Pseudomonadati</taxon>
        <taxon>Campylobacterota</taxon>
        <taxon>Epsilonproteobacteria</taxon>
        <taxon>Campylobacterales</taxon>
        <taxon>Arcobacteraceae</taxon>
        <taxon>Malaciobacter</taxon>
    </lineage>
</organism>
<name>A0A2G1DJL8_9BACT</name>
<gene>
    <name evidence="1" type="ORF">AMOL_1886</name>
    <name evidence="2" type="ORF">CPU12_03740</name>
</gene>
<dbReference type="RefSeq" id="WP_099341746.1">
    <property type="nucleotide sequence ID" value="NZ_CP032098.1"/>
</dbReference>
<proteinExistence type="predicted"/>
<dbReference type="AlphaFoldDB" id="A0A2G1DJL8"/>
<dbReference type="KEGG" id="amol:AMOL_1886"/>
<sequence length="199" mass="23066">MEKLSRRSFLKSTSLGMTFLATQAYSQGFSNLIFENKKQNNIKLDYVIYDKDIKRSKEFAKKMLILGTKTYEIDKDVSQLWREVIKPTWGYGKDASIAGLTSYETMFVLEKIAFDNGMLMYFNAEHNIQNGNVNNNLNLSNKKTAKDLKRYSLTDALALNFTQYPYERISSNSNIFANKEENKNNEILYSWIIAPRKVS</sequence>
<accession>A0A2G1DJL8</accession>
<reference evidence="2 3" key="1">
    <citation type="submission" date="2017-09" db="EMBL/GenBank/DDBJ databases">
        <title>Arcobacter canalis sp. nov., a new species isolated from a water canal contaminated with urban sewage.</title>
        <authorList>
            <person name="Perez-Cataluna A."/>
            <person name="Salas-Masso N."/>
            <person name="Figueras M.J."/>
        </authorList>
    </citation>
    <scope>NUCLEOTIDE SEQUENCE [LARGE SCALE GENOMIC DNA]</scope>
    <source>
        <strain evidence="2 3">F98-3</strain>
    </source>
</reference>
<dbReference type="Proteomes" id="UP000221222">
    <property type="component" value="Unassembled WGS sequence"/>
</dbReference>
<reference evidence="1 4" key="2">
    <citation type="submission" date="2018-08" db="EMBL/GenBank/DDBJ databases">
        <title>Complete genome of the Arcobacter molluscorum type strain LMG 25693.</title>
        <authorList>
            <person name="Miller W.G."/>
            <person name="Yee E."/>
            <person name="Bono J.L."/>
        </authorList>
    </citation>
    <scope>NUCLEOTIDE SEQUENCE [LARGE SCALE GENOMIC DNA]</scope>
    <source>
        <strain evidence="1 4">CECT 7696</strain>
    </source>
</reference>
<evidence type="ECO:0000313" key="4">
    <source>
        <dbReference type="Proteomes" id="UP000262712"/>
    </source>
</evidence>
<evidence type="ECO:0000313" key="3">
    <source>
        <dbReference type="Proteomes" id="UP000221222"/>
    </source>
</evidence>
<dbReference type="EMBL" id="NXFY01000004">
    <property type="protein sequence ID" value="PHO18688.1"/>
    <property type="molecule type" value="Genomic_DNA"/>
</dbReference>
<dbReference type="EMBL" id="CP032098">
    <property type="protein sequence ID" value="AXX92849.1"/>
    <property type="molecule type" value="Genomic_DNA"/>
</dbReference>
<evidence type="ECO:0000313" key="2">
    <source>
        <dbReference type="EMBL" id="PHO18688.1"/>
    </source>
</evidence>
<dbReference type="Proteomes" id="UP000262712">
    <property type="component" value="Chromosome"/>
</dbReference>
<evidence type="ECO:0000313" key="1">
    <source>
        <dbReference type="EMBL" id="AXX92849.1"/>
    </source>
</evidence>
<protein>
    <submittedName>
        <fullName evidence="2">Uncharacterized protein</fullName>
    </submittedName>
</protein>
<keyword evidence="3" id="KW-1185">Reference proteome</keyword>